<dbReference type="OrthoDB" id="9809616at2"/>
<evidence type="ECO:0000256" key="2">
    <source>
        <dbReference type="ARBA" id="ARBA00005011"/>
    </source>
</evidence>
<dbReference type="InterPro" id="IPR015422">
    <property type="entry name" value="PyrdxlP-dep_Trfase_small"/>
</dbReference>
<comment type="caution">
    <text evidence="11">The sequence shown here is derived from an EMBL/GenBank/DDBJ whole genome shotgun (WGS) entry which is preliminary data.</text>
</comment>
<dbReference type="InterPro" id="IPR050106">
    <property type="entry name" value="HistidinolP_aminotransfase"/>
</dbReference>
<dbReference type="EC" id="2.6.1.9" evidence="9"/>
<keyword evidence="9" id="KW-0368">Histidine biosynthesis</keyword>
<protein>
    <recommendedName>
        <fullName evidence="9">Histidinol-phosphate aminotransferase</fullName>
        <ecNumber evidence="9">2.6.1.9</ecNumber>
    </recommendedName>
    <alternativeName>
        <fullName evidence="9">Imidazole acetol-phosphate transaminase</fullName>
    </alternativeName>
</protein>
<dbReference type="HAMAP" id="MF_01023">
    <property type="entry name" value="HisC_aminotrans_2"/>
    <property type="match status" value="1"/>
</dbReference>
<evidence type="ECO:0000256" key="7">
    <source>
        <dbReference type="ARBA" id="ARBA00022898"/>
    </source>
</evidence>
<accession>A0A8B2NS37</accession>
<evidence type="ECO:0000313" key="11">
    <source>
        <dbReference type="EMBL" id="RAH98192.1"/>
    </source>
</evidence>
<dbReference type="UniPathway" id="UPA00031">
    <property type="reaction ID" value="UER00012"/>
</dbReference>
<evidence type="ECO:0000256" key="6">
    <source>
        <dbReference type="ARBA" id="ARBA00022679"/>
    </source>
</evidence>
<dbReference type="InterPro" id="IPR015421">
    <property type="entry name" value="PyrdxlP-dep_Trfase_major"/>
</dbReference>
<gene>
    <name evidence="9" type="primary">hisC</name>
    <name evidence="11" type="ORF">DLJ53_26095</name>
</gene>
<dbReference type="Proteomes" id="UP000249590">
    <property type="component" value="Unassembled WGS sequence"/>
</dbReference>
<evidence type="ECO:0000256" key="8">
    <source>
        <dbReference type="ARBA" id="ARBA00047481"/>
    </source>
</evidence>
<dbReference type="GO" id="GO:0030170">
    <property type="term" value="F:pyridoxal phosphate binding"/>
    <property type="evidence" value="ECO:0007669"/>
    <property type="project" value="InterPro"/>
</dbReference>
<evidence type="ECO:0000256" key="1">
    <source>
        <dbReference type="ARBA" id="ARBA00001933"/>
    </source>
</evidence>
<dbReference type="SUPFAM" id="SSF53383">
    <property type="entry name" value="PLP-dependent transferases"/>
    <property type="match status" value="1"/>
</dbReference>
<dbReference type="Gene3D" id="3.90.1150.10">
    <property type="entry name" value="Aspartate Aminotransferase, domain 1"/>
    <property type="match status" value="1"/>
</dbReference>
<keyword evidence="5 9" id="KW-0032">Aminotransferase</keyword>
<dbReference type="RefSeq" id="WP_111350941.1">
    <property type="nucleotide sequence ID" value="NZ_JAIWKD010000005.1"/>
</dbReference>
<evidence type="ECO:0000259" key="10">
    <source>
        <dbReference type="Pfam" id="PF00155"/>
    </source>
</evidence>
<evidence type="ECO:0000256" key="3">
    <source>
        <dbReference type="ARBA" id="ARBA00007970"/>
    </source>
</evidence>
<dbReference type="AlphaFoldDB" id="A0A8B2NS37"/>
<dbReference type="CDD" id="cd00609">
    <property type="entry name" value="AAT_like"/>
    <property type="match status" value="1"/>
</dbReference>
<dbReference type="PANTHER" id="PTHR43643">
    <property type="entry name" value="HISTIDINOL-PHOSPHATE AMINOTRANSFERASE 2"/>
    <property type="match status" value="1"/>
</dbReference>
<comment type="cofactor">
    <cofactor evidence="1 9">
        <name>pyridoxal 5'-phosphate</name>
        <dbReference type="ChEBI" id="CHEBI:597326"/>
    </cofactor>
</comment>
<evidence type="ECO:0000313" key="12">
    <source>
        <dbReference type="Proteomes" id="UP000249590"/>
    </source>
</evidence>
<evidence type="ECO:0000256" key="9">
    <source>
        <dbReference type="HAMAP-Rule" id="MF_01023"/>
    </source>
</evidence>
<name>A0A8B2NS37_9HYPH</name>
<feature type="domain" description="Aminotransferase class I/classII large" evidence="10">
    <location>
        <begin position="35"/>
        <end position="362"/>
    </location>
</feature>
<feature type="modified residue" description="N6-(pyridoxal phosphate)lysine" evidence="9">
    <location>
        <position position="225"/>
    </location>
</feature>
<dbReference type="EMBL" id="QHHQ01000007">
    <property type="protein sequence ID" value="RAH98192.1"/>
    <property type="molecule type" value="Genomic_DNA"/>
</dbReference>
<dbReference type="NCBIfam" id="TIGR01141">
    <property type="entry name" value="hisC"/>
    <property type="match status" value="1"/>
</dbReference>
<sequence length="372" mass="40045">MSAPLTMRPVARESIMRIAPYVPGRSTAGANRKEYKLSSNENPLGPSPAARQAFIDAASSLEKYPDGGATALRDAVASTYGLKPDRIICGNGSDEILSMIAHAYLEEGDEAIFTEHAFLMYRIVTLAAGGTPVVVDEPDMQVDVDRILEAVTERTKVVFLANPNNPTGSYTPASEVKRLREGLPGNVLLVIDAAYAEYVRKNDYESGIELVATREDTIMTRTFSKIHALAGLRLGWAYAPANVIDALHRVRGPFNVNAPAIAAGVAALADRAHMERAVEHNNYWLPEVTRRVRELGFGVPDSVGNFVLIDFSTVPGGDAGEADDFLGARGCVLRRVAGYGLPQMLRMTIGDEEANEAVIAALAEYREGLAGA</sequence>
<dbReference type="Pfam" id="PF00155">
    <property type="entry name" value="Aminotran_1_2"/>
    <property type="match status" value="1"/>
</dbReference>
<evidence type="ECO:0000256" key="5">
    <source>
        <dbReference type="ARBA" id="ARBA00022576"/>
    </source>
</evidence>
<dbReference type="InterPro" id="IPR015424">
    <property type="entry name" value="PyrdxlP-dep_Trfase"/>
</dbReference>
<keyword evidence="9" id="KW-0028">Amino-acid biosynthesis</keyword>
<dbReference type="GO" id="GO:0004400">
    <property type="term" value="F:histidinol-phosphate transaminase activity"/>
    <property type="evidence" value="ECO:0007669"/>
    <property type="project" value="UniProtKB-UniRule"/>
</dbReference>
<dbReference type="Gene3D" id="3.40.640.10">
    <property type="entry name" value="Type I PLP-dependent aspartate aminotransferase-like (Major domain)"/>
    <property type="match status" value="1"/>
</dbReference>
<comment type="subunit">
    <text evidence="4 9">Homodimer.</text>
</comment>
<dbReference type="GO" id="GO:0000105">
    <property type="term" value="P:L-histidine biosynthetic process"/>
    <property type="evidence" value="ECO:0007669"/>
    <property type="project" value="UniProtKB-UniRule"/>
</dbReference>
<reference evidence="11 12" key="1">
    <citation type="submission" date="2018-05" db="EMBL/GenBank/DDBJ databases">
        <title>Acuticoccus sediminis sp. nov., isolated from deep-sea sediment of Indian Ocean.</title>
        <authorList>
            <person name="Liu X."/>
            <person name="Lai Q."/>
            <person name="Du Y."/>
            <person name="Sun F."/>
            <person name="Zhang X."/>
            <person name="Wang S."/>
            <person name="Shao Z."/>
        </authorList>
    </citation>
    <scope>NUCLEOTIDE SEQUENCE [LARGE SCALE GENOMIC DNA]</scope>
    <source>
        <strain evidence="11 12">PTG4-2</strain>
    </source>
</reference>
<keyword evidence="12" id="KW-1185">Reference proteome</keyword>
<proteinExistence type="inferred from homology"/>
<comment type="pathway">
    <text evidence="2 9">Amino-acid biosynthesis; L-histidine biosynthesis; L-histidine from 5-phospho-alpha-D-ribose 1-diphosphate: step 7/9.</text>
</comment>
<keyword evidence="7 9" id="KW-0663">Pyridoxal phosphate</keyword>
<organism evidence="11 12">
    <name type="scientific">Acuticoccus sediminis</name>
    <dbReference type="NCBI Taxonomy" id="2184697"/>
    <lineage>
        <taxon>Bacteria</taxon>
        <taxon>Pseudomonadati</taxon>
        <taxon>Pseudomonadota</taxon>
        <taxon>Alphaproteobacteria</taxon>
        <taxon>Hyphomicrobiales</taxon>
        <taxon>Amorphaceae</taxon>
        <taxon>Acuticoccus</taxon>
    </lineage>
</organism>
<keyword evidence="6 9" id="KW-0808">Transferase</keyword>
<comment type="catalytic activity">
    <reaction evidence="8 9">
        <text>L-histidinol phosphate + 2-oxoglutarate = 3-(imidazol-4-yl)-2-oxopropyl phosphate + L-glutamate</text>
        <dbReference type="Rhea" id="RHEA:23744"/>
        <dbReference type="ChEBI" id="CHEBI:16810"/>
        <dbReference type="ChEBI" id="CHEBI:29985"/>
        <dbReference type="ChEBI" id="CHEBI:57766"/>
        <dbReference type="ChEBI" id="CHEBI:57980"/>
        <dbReference type="EC" id="2.6.1.9"/>
    </reaction>
</comment>
<dbReference type="InterPro" id="IPR005861">
    <property type="entry name" value="HisP_aminotrans"/>
</dbReference>
<evidence type="ECO:0000256" key="4">
    <source>
        <dbReference type="ARBA" id="ARBA00011738"/>
    </source>
</evidence>
<comment type="similarity">
    <text evidence="3 9">Belongs to the class-II pyridoxal-phosphate-dependent aminotransferase family. Histidinol-phosphate aminotransferase subfamily.</text>
</comment>
<dbReference type="InterPro" id="IPR004839">
    <property type="entry name" value="Aminotransferase_I/II_large"/>
</dbReference>
<dbReference type="PANTHER" id="PTHR43643:SF3">
    <property type="entry name" value="HISTIDINOL-PHOSPHATE AMINOTRANSFERASE"/>
    <property type="match status" value="1"/>
</dbReference>